<dbReference type="GO" id="GO:0004672">
    <property type="term" value="F:protein kinase activity"/>
    <property type="evidence" value="ECO:0007669"/>
    <property type="project" value="InterPro"/>
</dbReference>
<dbReference type="GO" id="GO:0005524">
    <property type="term" value="F:ATP binding"/>
    <property type="evidence" value="ECO:0007669"/>
    <property type="project" value="UniProtKB-KW"/>
</dbReference>
<keyword evidence="1" id="KW-0547">Nucleotide-binding</keyword>
<gene>
    <name evidence="5" type="ORF">CBR_g49994</name>
</gene>
<dbReference type="InterPro" id="IPR000719">
    <property type="entry name" value="Prot_kinase_dom"/>
</dbReference>
<dbReference type="Pfam" id="PF07714">
    <property type="entry name" value="PK_Tyr_Ser-Thr"/>
    <property type="match status" value="1"/>
</dbReference>
<feature type="region of interest" description="Disordered" evidence="3">
    <location>
        <begin position="462"/>
        <end position="523"/>
    </location>
</feature>
<dbReference type="Gramene" id="GBG65202">
    <property type="protein sequence ID" value="GBG65202"/>
    <property type="gene ID" value="CBR_g49994"/>
</dbReference>
<evidence type="ECO:0000256" key="3">
    <source>
        <dbReference type="SAM" id="MobiDB-lite"/>
    </source>
</evidence>
<sequence length="817" mass="89798">MKENVEARRIKTSKGMEPVRSQSIKIIFEGDIATTPIRVAATKSARGSTSKKTDTDYVMMEKDGQRVDGEEVILSPRKRGVKKFLMKSSLDEINTVEPLRRASRQPMQCSILEYLAASKPARDELQMITRKTRIPLSAEGQGAPKAEASTVAVTGVTARADCMATVLLDGMEGVPPDKFYILGSGAVETIINDGAILDAVIDNGSEAVIIDEDLTVQVGLGLDRSYLFEIETADGKKQQITGVCHKAVIEVQGVRVTLPVFAVKNCSSDLLLGRTWLSHVHAVTIERPDGSQTLSIRKPNGTRVMIETVEPRDSRNRAALAVGARPSDQIKSLPISGRAVRFREKEYGPLLTEEEGRIVEVEDLGSRLIVDGNSYRKEKDEEFGGVVSKEKEKVIVFLKEKMVSHVAEPSDSAYANRWFFLRKPNGKIRWIQDLQKVNVVTIRDVGSVPHADLLAEGAAGATKLSRTPCPGASSSQEQPLNDDDRSSVPNCWRSGGSSQEQQGVRDEKRLSTRPGGGPMPEIHPFQVRKFDLRTLSYITNGFSDECLMGEKGMFGNVYWGALEDQQMAVKVMTGELTASKRKQFTAEVNTLSRLHHSNLVRLVGYCQEDTKSILVYPYCSGGSLYARLHDRGGIRTAAAMSGSPPPLTLVERMFIAFQIAKGLRYLHALFDTQYSSIVVTNHVSGTQGYMSPEYMMRVKLTGRKAMMPPKALEKASGSGWQTLVEWVRPQSNQKGSFGHDGVPVQILKSCLTSQVMTNPAMVQTVASVLSLAWECVDGDDSSRPSMSAATERMRAILSDAKMRGRSNRQGVDRIHKG</sequence>
<evidence type="ECO:0000256" key="1">
    <source>
        <dbReference type="ARBA" id="ARBA00022741"/>
    </source>
</evidence>
<dbReference type="InterPro" id="IPR043128">
    <property type="entry name" value="Rev_trsase/Diguanyl_cyclase"/>
</dbReference>
<organism evidence="5 6">
    <name type="scientific">Chara braunii</name>
    <name type="common">Braun's stonewort</name>
    <dbReference type="NCBI Taxonomy" id="69332"/>
    <lineage>
        <taxon>Eukaryota</taxon>
        <taxon>Viridiplantae</taxon>
        <taxon>Streptophyta</taxon>
        <taxon>Charophyceae</taxon>
        <taxon>Charales</taxon>
        <taxon>Characeae</taxon>
        <taxon>Chara</taxon>
    </lineage>
</organism>
<dbReference type="Gene3D" id="3.10.10.10">
    <property type="entry name" value="HIV Type 1 Reverse Transcriptase, subunit A, domain 1"/>
    <property type="match status" value="1"/>
</dbReference>
<protein>
    <recommendedName>
        <fullName evidence="4">Protein kinase domain-containing protein</fullName>
    </recommendedName>
</protein>
<feature type="domain" description="Protein kinase" evidence="4">
    <location>
        <begin position="543"/>
        <end position="817"/>
    </location>
</feature>
<evidence type="ECO:0000259" key="4">
    <source>
        <dbReference type="PROSITE" id="PS50011"/>
    </source>
</evidence>
<dbReference type="PROSITE" id="PS50011">
    <property type="entry name" value="PROTEIN_KINASE_DOM"/>
    <property type="match status" value="1"/>
</dbReference>
<dbReference type="InterPro" id="IPR021109">
    <property type="entry name" value="Peptidase_aspartic_dom_sf"/>
</dbReference>
<dbReference type="SUPFAM" id="SSF56672">
    <property type="entry name" value="DNA/RNA polymerases"/>
    <property type="match status" value="1"/>
</dbReference>
<keyword evidence="2" id="KW-0067">ATP-binding</keyword>
<dbReference type="PANTHER" id="PTHR27001">
    <property type="entry name" value="OS01G0253100 PROTEIN"/>
    <property type="match status" value="1"/>
</dbReference>
<evidence type="ECO:0000313" key="5">
    <source>
        <dbReference type="EMBL" id="GBG65202.1"/>
    </source>
</evidence>
<dbReference type="Gene3D" id="1.10.510.10">
    <property type="entry name" value="Transferase(Phosphotransferase) domain 1"/>
    <property type="match status" value="1"/>
</dbReference>
<accession>A0A388K563</accession>
<dbReference type="GO" id="GO:0005886">
    <property type="term" value="C:plasma membrane"/>
    <property type="evidence" value="ECO:0007669"/>
    <property type="project" value="TreeGrafter"/>
</dbReference>
<dbReference type="Gene3D" id="2.40.70.10">
    <property type="entry name" value="Acid Proteases"/>
    <property type="match status" value="1"/>
</dbReference>
<dbReference type="CDD" id="cd00303">
    <property type="entry name" value="retropepsin_like"/>
    <property type="match status" value="1"/>
</dbReference>
<dbReference type="SUPFAM" id="SSF56112">
    <property type="entry name" value="Protein kinase-like (PK-like)"/>
    <property type="match status" value="1"/>
</dbReference>
<dbReference type="STRING" id="69332.A0A388K563"/>
<comment type="caution">
    <text evidence="5">The sequence shown here is derived from an EMBL/GenBank/DDBJ whole genome shotgun (WGS) entry which is preliminary data.</text>
</comment>
<dbReference type="InterPro" id="IPR011009">
    <property type="entry name" value="Kinase-like_dom_sf"/>
</dbReference>
<evidence type="ECO:0000256" key="2">
    <source>
        <dbReference type="ARBA" id="ARBA00022840"/>
    </source>
</evidence>
<keyword evidence="6" id="KW-1185">Reference proteome</keyword>
<dbReference type="InterPro" id="IPR001245">
    <property type="entry name" value="Ser-Thr/Tyr_kinase_cat_dom"/>
</dbReference>
<reference evidence="5 6" key="1">
    <citation type="journal article" date="2018" name="Cell">
        <title>The Chara Genome: Secondary Complexity and Implications for Plant Terrestrialization.</title>
        <authorList>
            <person name="Nishiyama T."/>
            <person name="Sakayama H."/>
            <person name="Vries J.D."/>
            <person name="Buschmann H."/>
            <person name="Saint-Marcoux D."/>
            <person name="Ullrich K.K."/>
            <person name="Haas F.B."/>
            <person name="Vanderstraeten L."/>
            <person name="Becker D."/>
            <person name="Lang D."/>
            <person name="Vosolsobe S."/>
            <person name="Rombauts S."/>
            <person name="Wilhelmsson P.K.I."/>
            <person name="Janitza P."/>
            <person name="Kern R."/>
            <person name="Heyl A."/>
            <person name="Rumpler F."/>
            <person name="Villalobos L.I.A.C."/>
            <person name="Clay J.M."/>
            <person name="Skokan R."/>
            <person name="Toyoda A."/>
            <person name="Suzuki Y."/>
            <person name="Kagoshima H."/>
            <person name="Schijlen E."/>
            <person name="Tajeshwar N."/>
            <person name="Catarino B."/>
            <person name="Hetherington A.J."/>
            <person name="Saltykova A."/>
            <person name="Bonnot C."/>
            <person name="Breuninger H."/>
            <person name="Symeonidi A."/>
            <person name="Radhakrishnan G.V."/>
            <person name="Van Nieuwerburgh F."/>
            <person name="Deforce D."/>
            <person name="Chang C."/>
            <person name="Karol K.G."/>
            <person name="Hedrich R."/>
            <person name="Ulvskov P."/>
            <person name="Glockner G."/>
            <person name="Delwiche C.F."/>
            <person name="Petrasek J."/>
            <person name="Van de Peer Y."/>
            <person name="Friml J."/>
            <person name="Beilby M."/>
            <person name="Dolan L."/>
            <person name="Kohara Y."/>
            <person name="Sugano S."/>
            <person name="Fujiyama A."/>
            <person name="Delaux P.-M."/>
            <person name="Quint M."/>
            <person name="TheiBen G."/>
            <person name="Hagemann M."/>
            <person name="Harholt J."/>
            <person name="Dunand C."/>
            <person name="Zachgo S."/>
            <person name="Langdale J."/>
            <person name="Maumus F."/>
            <person name="Straeten D.V.D."/>
            <person name="Gould S.B."/>
            <person name="Rensing S.A."/>
        </authorList>
    </citation>
    <scope>NUCLEOTIDE SEQUENCE [LARGE SCALE GENOMIC DNA]</scope>
    <source>
        <strain evidence="5 6">S276</strain>
    </source>
</reference>
<dbReference type="OrthoDB" id="5596707at2759"/>
<dbReference type="Gene3D" id="3.30.70.270">
    <property type="match status" value="1"/>
</dbReference>
<proteinExistence type="predicted"/>
<evidence type="ECO:0000313" key="6">
    <source>
        <dbReference type="Proteomes" id="UP000265515"/>
    </source>
</evidence>
<dbReference type="PANTHER" id="PTHR27001:SF931">
    <property type="entry name" value="OS11G0664100 PROTEIN"/>
    <property type="match status" value="1"/>
</dbReference>
<dbReference type="InterPro" id="IPR043502">
    <property type="entry name" value="DNA/RNA_pol_sf"/>
</dbReference>
<dbReference type="Gene3D" id="3.30.200.20">
    <property type="entry name" value="Phosphorylase Kinase, domain 1"/>
    <property type="match status" value="1"/>
</dbReference>
<dbReference type="Proteomes" id="UP000265515">
    <property type="component" value="Unassembled WGS sequence"/>
</dbReference>
<dbReference type="SUPFAM" id="SSF50630">
    <property type="entry name" value="Acid proteases"/>
    <property type="match status" value="1"/>
</dbReference>
<dbReference type="EMBL" id="BFEA01000059">
    <property type="protein sequence ID" value="GBG65202.1"/>
    <property type="molecule type" value="Genomic_DNA"/>
</dbReference>
<name>A0A388K563_CHABU</name>
<dbReference type="AlphaFoldDB" id="A0A388K563"/>